<feature type="region of interest" description="Disordered" evidence="2">
    <location>
        <begin position="346"/>
        <end position="368"/>
    </location>
</feature>
<dbReference type="OrthoDB" id="6262491at2759"/>
<evidence type="ECO:0000313" key="4">
    <source>
        <dbReference type="Proteomes" id="UP000002729"/>
    </source>
</evidence>
<dbReference type="InParanoid" id="F0YJJ3"/>
<evidence type="ECO:0000256" key="1">
    <source>
        <dbReference type="PROSITE-ProRule" id="PRU00221"/>
    </source>
</evidence>
<dbReference type="Pfam" id="PF00400">
    <property type="entry name" value="WD40"/>
    <property type="match status" value="1"/>
</dbReference>
<protein>
    <submittedName>
        <fullName evidence="3">Uncharacterized protein</fullName>
    </submittedName>
</protein>
<dbReference type="PROSITE" id="PS50082">
    <property type="entry name" value="WD_REPEATS_2"/>
    <property type="match status" value="1"/>
</dbReference>
<dbReference type="EMBL" id="GL833148">
    <property type="protein sequence ID" value="EGB04663.1"/>
    <property type="molecule type" value="Genomic_DNA"/>
</dbReference>
<evidence type="ECO:0000313" key="3">
    <source>
        <dbReference type="EMBL" id="EGB04663.1"/>
    </source>
</evidence>
<dbReference type="KEGG" id="aaf:AURANDRAFT_66992"/>
<dbReference type="PANTHER" id="PTHR45532:SF1">
    <property type="entry name" value="WD REPEAT-CONTAINING PROTEIN 97"/>
    <property type="match status" value="1"/>
</dbReference>
<dbReference type="GeneID" id="20226033"/>
<dbReference type="InterPro" id="IPR011047">
    <property type="entry name" value="Quinoprotein_ADH-like_sf"/>
</dbReference>
<organism evidence="4">
    <name type="scientific">Aureococcus anophagefferens</name>
    <name type="common">Harmful bloom alga</name>
    <dbReference type="NCBI Taxonomy" id="44056"/>
    <lineage>
        <taxon>Eukaryota</taxon>
        <taxon>Sar</taxon>
        <taxon>Stramenopiles</taxon>
        <taxon>Ochrophyta</taxon>
        <taxon>Pelagophyceae</taxon>
        <taxon>Pelagomonadales</taxon>
        <taxon>Pelagomonadaceae</taxon>
        <taxon>Aureococcus</taxon>
    </lineage>
</organism>
<dbReference type="Proteomes" id="UP000002729">
    <property type="component" value="Unassembled WGS sequence"/>
</dbReference>
<dbReference type="PANTHER" id="PTHR45532">
    <property type="entry name" value="WD REPEAT-CONTAINING PROTEIN 97"/>
    <property type="match status" value="1"/>
</dbReference>
<accession>F0YJJ3</accession>
<keyword evidence="4" id="KW-1185">Reference proteome</keyword>
<keyword evidence="1" id="KW-0853">WD repeat</keyword>
<dbReference type="SMART" id="SM00320">
    <property type="entry name" value="WD40"/>
    <property type="match status" value="2"/>
</dbReference>
<dbReference type="RefSeq" id="XP_009040578.1">
    <property type="nucleotide sequence ID" value="XM_009042330.1"/>
</dbReference>
<gene>
    <name evidence="3" type="ORF">AURANDRAFT_66992</name>
</gene>
<feature type="repeat" description="WD" evidence="1">
    <location>
        <begin position="133"/>
        <end position="175"/>
    </location>
</feature>
<dbReference type="Gene3D" id="2.130.10.10">
    <property type="entry name" value="YVTN repeat-like/Quinoprotein amine dehydrogenase"/>
    <property type="match status" value="1"/>
</dbReference>
<reference evidence="3 4" key="1">
    <citation type="journal article" date="2011" name="Proc. Natl. Acad. Sci. U.S.A.">
        <title>Niche of harmful alga Aureococcus anophagefferens revealed through ecogenomics.</title>
        <authorList>
            <person name="Gobler C.J."/>
            <person name="Berry D.L."/>
            <person name="Dyhrman S.T."/>
            <person name="Wilhelm S.W."/>
            <person name="Salamov A."/>
            <person name="Lobanov A.V."/>
            <person name="Zhang Y."/>
            <person name="Collier J.L."/>
            <person name="Wurch L.L."/>
            <person name="Kustka A.B."/>
            <person name="Dill B.D."/>
            <person name="Shah M."/>
            <person name="VerBerkmoes N.C."/>
            <person name="Kuo A."/>
            <person name="Terry A."/>
            <person name="Pangilinan J."/>
            <person name="Lindquist E.A."/>
            <person name="Lucas S."/>
            <person name="Paulsen I.T."/>
            <person name="Hattenrath-Lehmann T.K."/>
            <person name="Talmage S.C."/>
            <person name="Walker E.A."/>
            <person name="Koch F."/>
            <person name="Burson A.M."/>
            <person name="Marcoval M.A."/>
            <person name="Tang Y.Z."/>
            <person name="Lecleir G.R."/>
            <person name="Coyne K.J."/>
            <person name="Berg G.M."/>
            <person name="Bertrand E.M."/>
            <person name="Saito M.A."/>
            <person name="Gladyshev V.N."/>
            <person name="Grigoriev I.V."/>
        </authorList>
    </citation>
    <scope>NUCLEOTIDE SEQUENCE [LARGE SCALE GENOMIC DNA]</scope>
    <source>
        <strain evidence="4">CCMP 1984</strain>
    </source>
</reference>
<name>F0YJJ3_AURAN</name>
<dbReference type="PROSITE" id="PS50294">
    <property type="entry name" value="WD_REPEATS_REGION"/>
    <property type="match status" value="1"/>
</dbReference>
<dbReference type="AlphaFoldDB" id="F0YJJ3"/>
<proteinExistence type="predicted"/>
<sequence>MHILRDVCYHSSAGVHLLASLGKEMSILILTACSLELIGSVPMGQHIVQNLAYMYQSDLFNTAHSKRIARLAGALHEQQITDSIFFPRSYYFITSCLGGQIKIWYRDFERGSTGRKLEHANNANLSTYHLHTFRGHRRAVMKLDLHANHTALFLSVSLDGSLRVWNVETLELVRTIETLSGCPLVDLVVLNHGETIVTLTDGGTIMEYISKSNSSEFVLTMAPYTCDDGIIESESADDEVHSLCAGIGISEGSHVDNRGSYELGPTSEGALEALTFDAKDSVLECPALQMASIDRSMVYTLRRLWFRSQTVPEKTDVSTTCIAAVFVHGIFTYCLEKSRICRTDIDKEQTRRQSQSSDSESLRTIPIHRQIQGQRIGKNVNSSSPKHKRGFTLVHEIATIEHPSPIPFRRFFTASTSRGRPSRRDVGREYGRRHPSVSGMHADIARGADAARCVPVVICFSAASVSDSGIRCGGSRTWKGP</sequence>
<dbReference type="SUPFAM" id="SSF50998">
    <property type="entry name" value="Quinoprotein alcohol dehydrogenase-like"/>
    <property type="match status" value="1"/>
</dbReference>
<evidence type="ECO:0000256" key="2">
    <source>
        <dbReference type="SAM" id="MobiDB-lite"/>
    </source>
</evidence>
<dbReference type="InterPro" id="IPR015943">
    <property type="entry name" value="WD40/YVTN_repeat-like_dom_sf"/>
</dbReference>
<dbReference type="InterPro" id="IPR001680">
    <property type="entry name" value="WD40_rpt"/>
</dbReference>